<evidence type="ECO:0000313" key="3">
    <source>
        <dbReference type="EMBL" id="KAJ4365191.1"/>
    </source>
</evidence>
<feature type="compositionally biased region" description="Polar residues" evidence="2">
    <location>
        <begin position="449"/>
        <end position="463"/>
    </location>
</feature>
<feature type="region of interest" description="Disordered" evidence="2">
    <location>
        <begin position="973"/>
        <end position="1040"/>
    </location>
</feature>
<name>A0A9W9CIA5_9PLEO</name>
<dbReference type="EMBL" id="JAPEUY010000016">
    <property type="protein sequence ID" value="KAJ4365191.1"/>
    <property type="molecule type" value="Genomic_DNA"/>
</dbReference>
<feature type="compositionally biased region" description="Basic and acidic residues" evidence="2">
    <location>
        <begin position="1000"/>
        <end position="1016"/>
    </location>
</feature>
<protein>
    <submittedName>
        <fullName evidence="3">Uncharacterized protein</fullName>
    </submittedName>
</protein>
<feature type="region of interest" description="Disordered" evidence="2">
    <location>
        <begin position="126"/>
        <end position="154"/>
    </location>
</feature>
<feature type="region of interest" description="Disordered" evidence="2">
    <location>
        <begin position="723"/>
        <end position="749"/>
    </location>
</feature>
<feature type="compositionally biased region" description="Basic and acidic residues" evidence="2">
    <location>
        <begin position="567"/>
        <end position="581"/>
    </location>
</feature>
<feature type="compositionally biased region" description="Acidic residues" evidence="2">
    <location>
        <begin position="169"/>
        <end position="180"/>
    </location>
</feature>
<feature type="region of interest" description="Disordered" evidence="2">
    <location>
        <begin position="928"/>
        <end position="953"/>
    </location>
</feature>
<proteinExistence type="predicted"/>
<comment type="caution">
    <text evidence="3">The sequence shown here is derived from an EMBL/GenBank/DDBJ whole genome shotgun (WGS) entry which is preliminary data.</text>
</comment>
<feature type="compositionally biased region" description="Polar residues" evidence="2">
    <location>
        <begin position="876"/>
        <end position="889"/>
    </location>
</feature>
<evidence type="ECO:0000256" key="2">
    <source>
        <dbReference type="SAM" id="MobiDB-lite"/>
    </source>
</evidence>
<feature type="region of interest" description="Disordered" evidence="2">
    <location>
        <begin position="169"/>
        <end position="259"/>
    </location>
</feature>
<feature type="compositionally biased region" description="Polar residues" evidence="2">
    <location>
        <begin position="552"/>
        <end position="566"/>
    </location>
</feature>
<feature type="region of interest" description="Disordered" evidence="2">
    <location>
        <begin position="56"/>
        <end position="79"/>
    </location>
</feature>
<feature type="compositionally biased region" description="Low complexity" evidence="2">
    <location>
        <begin position="229"/>
        <end position="240"/>
    </location>
</feature>
<feature type="region of interest" description="Disordered" evidence="2">
    <location>
        <begin position="784"/>
        <end position="889"/>
    </location>
</feature>
<feature type="compositionally biased region" description="Basic and acidic residues" evidence="2">
    <location>
        <begin position="434"/>
        <end position="448"/>
    </location>
</feature>
<feature type="coiled-coil region" evidence="1">
    <location>
        <begin position="633"/>
        <end position="663"/>
    </location>
</feature>
<feature type="region of interest" description="Disordered" evidence="2">
    <location>
        <begin position="540"/>
        <end position="587"/>
    </location>
</feature>
<feature type="compositionally biased region" description="Basic residues" evidence="2">
    <location>
        <begin position="987"/>
        <end position="999"/>
    </location>
</feature>
<dbReference type="AlphaFoldDB" id="A0A9W9CIA5"/>
<feature type="region of interest" description="Disordered" evidence="2">
    <location>
        <begin position="287"/>
        <end position="376"/>
    </location>
</feature>
<dbReference type="OrthoDB" id="3686245at2759"/>
<evidence type="ECO:0000256" key="1">
    <source>
        <dbReference type="SAM" id="Coils"/>
    </source>
</evidence>
<organism evidence="3 4">
    <name type="scientific">Neocucurbitaria cava</name>
    <dbReference type="NCBI Taxonomy" id="798079"/>
    <lineage>
        <taxon>Eukaryota</taxon>
        <taxon>Fungi</taxon>
        <taxon>Dikarya</taxon>
        <taxon>Ascomycota</taxon>
        <taxon>Pezizomycotina</taxon>
        <taxon>Dothideomycetes</taxon>
        <taxon>Pleosporomycetidae</taxon>
        <taxon>Pleosporales</taxon>
        <taxon>Pleosporineae</taxon>
        <taxon>Cucurbitariaceae</taxon>
        <taxon>Neocucurbitaria</taxon>
    </lineage>
</organism>
<feature type="region of interest" description="Disordered" evidence="2">
    <location>
        <begin position="389"/>
        <end position="463"/>
    </location>
</feature>
<feature type="compositionally biased region" description="Polar residues" evidence="2">
    <location>
        <begin position="932"/>
        <end position="944"/>
    </location>
</feature>
<feature type="compositionally biased region" description="Polar residues" evidence="2">
    <location>
        <begin position="183"/>
        <end position="192"/>
    </location>
</feature>
<reference evidence="3" key="1">
    <citation type="submission" date="2022-10" db="EMBL/GenBank/DDBJ databases">
        <title>Tapping the CABI collections for fungal endophytes: first genome assemblies for Collariella, Neodidymelliopsis, Ascochyta clinopodiicola, Didymella pomorum, Didymosphaeria variabile, Neocosmospora piperis and Neocucurbitaria cava.</title>
        <authorList>
            <person name="Hill R."/>
        </authorList>
    </citation>
    <scope>NUCLEOTIDE SEQUENCE</scope>
    <source>
        <strain evidence="3">IMI 356814</strain>
    </source>
</reference>
<gene>
    <name evidence="3" type="ORF">N0V83_008809</name>
</gene>
<dbReference type="Proteomes" id="UP001140560">
    <property type="component" value="Unassembled WGS sequence"/>
</dbReference>
<keyword evidence="1" id="KW-0175">Coiled coil</keyword>
<feature type="region of interest" description="Disordered" evidence="2">
    <location>
        <begin position="673"/>
        <end position="706"/>
    </location>
</feature>
<accession>A0A9W9CIA5</accession>
<feature type="compositionally biased region" description="Basic and acidic residues" evidence="2">
    <location>
        <begin position="855"/>
        <end position="870"/>
    </location>
</feature>
<evidence type="ECO:0000313" key="4">
    <source>
        <dbReference type="Proteomes" id="UP001140560"/>
    </source>
</evidence>
<sequence>MLRSWTREGPRGYANTSRVKYINKRTEYTIEDFHVTLFENTLFAADPLLGMPSESPTIEPSEWPFPPLPTRNPLRDDPLYKGKSRLLQVEPEGDYMAPASPISQDIFNELDRELKDTQQRLVSALYEGDKVQSRNKSPGEHTPQVRGRRVSKSGDYDACTVMESLMAEAELEESSSDDEMSNFRLSSETSAIYKQPKRENQGRKTVKGIKDFAPIGSVRRCQIDRAAEPSPTTPDSNSDPALPCTATTGEDEDAPHPGAWLAGELSQELQAAEQSLRLSRDLSFTSSRKQYALSPFPPASPRSGLREYVPPNSPLPLQACPLSPLNNGRDAYGNHIPSDTRDLSMPRSDLVTLIPLPDKRSTLGQDGPPQVHLRGGWELPRPFWRRSGYADPYQARDPPDGHGKLRAVGYEDTADPNTKSPVGARTPQRAAVTNRRDHGASVRGDQGKTTHSPQQRKPSDLTNENSYENLSLIFNKHFGIQRVPPVSAIDNPRTKVYKHLDIPTWTGPSSPPIDATSVFTNTTTGALQPPEFPIYRPTPPHLTGGRPESLASLGTTTASQSVQSAPRQEKRWDKELSRPPPKDPAPIYPEEIDFYLAGELGSQDNESIFSARTADDRLQGLVELQTSGPYRKAKQLREARRILEEQERRRRQEEQRERDIDAHTITPSMSISTRHVRRQPLPRGDTYKPGMGIVPEDESYNSSRRNLPRQNTHEQFMHQQFPQPGAAAADPAPPPVTTAGSAPLMEPAGVRNDTTRPNMNSMEMAFHIAGKVTRFLLAAPSDPKVKTYSKRYPPPTSSDQRQAINAPPLRTTNTSALERISDGAPHNHHSQTQVQRETRGGGGGGPKNDIMEDNTTARDKGKGKARDPVDTPRYTLDSTFSGSTAVPSNARYTGNTLPAGGPSAQLRGVLNESRRGGLQIPQQRIYEEESDAGTTWPEQDSQGNVWAGGAHIRGGDGGSNSDYAVGMDVRSSFSAASSVVGGDKKDRKLMKKMKSKSKRVKEDREGKEEERNEEKRKERKEKKKSAWGNREYALAMHSMG</sequence>
<keyword evidence="4" id="KW-1185">Reference proteome</keyword>